<reference evidence="2 3" key="1">
    <citation type="submission" date="2020-02" db="EMBL/GenBank/DDBJ databases">
        <title>Draft genome sequence of Haematococcus lacustris strain NIES-144.</title>
        <authorList>
            <person name="Morimoto D."/>
            <person name="Nakagawa S."/>
            <person name="Yoshida T."/>
            <person name="Sawayama S."/>
        </authorList>
    </citation>
    <scope>NUCLEOTIDE SEQUENCE [LARGE SCALE GENOMIC DNA]</scope>
    <source>
        <strain evidence="2 3">NIES-144</strain>
    </source>
</reference>
<feature type="region of interest" description="Disordered" evidence="1">
    <location>
        <begin position="183"/>
        <end position="203"/>
    </location>
</feature>
<dbReference type="AlphaFoldDB" id="A0A6A0ADR6"/>
<dbReference type="EMBL" id="BLLF01005294">
    <property type="protein sequence ID" value="GFH31020.1"/>
    <property type="molecule type" value="Genomic_DNA"/>
</dbReference>
<dbReference type="Proteomes" id="UP000485058">
    <property type="component" value="Unassembled WGS sequence"/>
</dbReference>
<gene>
    <name evidence="2" type="ORF">HaLaN_29967</name>
</gene>
<sequence length="223" mass="23860">MAKAALKVWCVTPLQPPPRPMSLTRWLHGCMAAWLHGAMQDWACRTQHNRTGLCHVQQCCSPLSIPAIAPSVHSVCTKALLSCGTVPVRPLKKKRWPCPTYRDCPAPVPSHGLSVASPWRLRGRSAFTGWHAAPYQVAGSSWQLAVAATTRTSSAAVMHPDTAHGCGWPARLQAKLQARRLAALTHHDSPASPPATGLACSHPAPAPGNQPLVSVWHTLMAAG</sequence>
<evidence type="ECO:0000313" key="3">
    <source>
        <dbReference type="Proteomes" id="UP000485058"/>
    </source>
</evidence>
<accession>A0A6A0ADR6</accession>
<protein>
    <submittedName>
        <fullName evidence="2">Uncharacterized protein</fullName>
    </submittedName>
</protein>
<organism evidence="2 3">
    <name type="scientific">Haematococcus lacustris</name>
    <name type="common">Green alga</name>
    <name type="synonym">Haematococcus pluvialis</name>
    <dbReference type="NCBI Taxonomy" id="44745"/>
    <lineage>
        <taxon>Eukaryota</taxon>
        <taxon>Viridiplantae</taxon>
        <taxon>Chlorophyta</taxon>
        <taxon>core chlorophytes</taxon>
        <taxon>Chlorophyceae</taxon>
        <taxon>CS clade</taxon>
        <taxon>Chlamydomonadales</taxon>
        <taxon>Haematococcaceae</taxon>
        <taxon>Haematococcus</taxon>
    </lineage>
</organism>
<evidence type="ECO:0000313" key="2">
    <source>
        <dbReference type="EMBL" id="GFH31020.1"/>
    </source>
</evidence>
<evidence type="ECO:0000256" key="1">
    <source>
        <dbReference type="SAM" id="MobiDB-lite"/>
    </source>
</evidence>
<proteinExistence type="predicted"/>
<comment type="caution">
    <text evidence="2">The sequence shown here is derived from an EMBL/GenBank/DDBJ whole genome shotgun (WGS) entry which is preliminary data.</text>
</comment>
<keyword evidence="3" id="KW-1185">Reference proteome</keyword>
<name>A0A6A0ADR6_HAELA</name>